<feature type="compositionally biased region" description="Pro residues" evidence="4">
    <location>
        <begin position="1"/>
        <end position="10"/>
    </location>
</feature>
<feature type="region of interest" description="Disordered" evidence="4">
    <location>
        <begin position="1"/>
        <end position="21"/>
    </location>
</feature>
<dbReference type="Pfam" id="PF01257">
    <property type="entry name" value="2Fe-2S_thioredx"/>
    <property type="match status" value="1"/>
</dbReference>
<organism evidence="5 6">
    <name type="scientific">Eiseniibacteriota bacterium</name>
    <dbReference type="NCBI Taxonomy" id="2212470"/>
    <lineage>
        <taxon>Bacteria</taxon>
        <taxon>Candidatus Eiseniibacteriota</taxon>
    </lineage>
</organism>
<sequence>MSDPKGPPAAGPQASSGAAGGALRVLGPDERALKRERIVDVLWSLQKQRGFIDDEAVKLAAAECDLTPLEVDEIATFYNLLLRRPAGRTQIYACDSISCELCGASKLIEQLSRVLGVGLGEVTADGEFGLLPIVCLGHCERAPCVLAGETVHGPLQTDRASVEALLQRIRDERGSA</sequence>
<protein>
    <submittedName>
        <fullName evidence="5">NADH-quinone oxidoreductase subunit NuoE</fullName>
    </submittedName>
</protein>
<evidence type="ECO:0000256" key="1">
    <source>
        <dbReference type="ARBA" id="ARBA00022723"/>
    </source>
</evidence>
<dbReference type="PANTHER" id="PTHR10371">
    <property type="entry name" value="NADH DEHYDROGENASE UBIQUINONE FLAVOPROTEIN 2, MITOCHONDRIAL"/>
    <property type="match status" value="1"/>
</dbReference>
<keyword evidence="1" id="KW-0479">Metal-binding</keyword>
<dbReference type="GO" id="GO:0046872">
    <property type="term" value="F:metal ion binding"/>
    <property type="evidence" value="ECO:0007669"/>
    <property type="project" value="UniProtKB-KW"/>
</dbReference>
<evidence type="ECO:0000256" key="3">
    <source>
        <dbReference type="ARBA" id="ARBA00023014"/>
    </source>
</evidence>
<dbReference type="PANTHER" id="PTHR10371:SF3">
    <property type="entry name" value="NADH DEHYDROGENASE [UBIQUINONE] FLAVOPROTEIN 2, MITOCHONDRIAL"/>
    <property type="match status" value="1"/>
</dbReference>
<evidence type="ECO:0000313" key="6">
    <source>
        <dbReference type="Proteomes" id="UP000320184"/>
    </source>
</evidence>
<dbReference type="InterPro" id="IPR041921">
    <property type="entry name" value="NuoE_N"/>
</dbReference>
<dbReference type="GO" id="GO:0003954">
    <property type="term" value="F:NADH dehydrogenase activity"/>
    <property type="evidence" value="ECO:0007669"/>
    <property type="project" value="TreeGrafter"/>
</dbReference>
<dbReference type="CDD" id="cd03064">
    <property type="entry name" value="TRX_Fd_NuoE"/>
    <property type="match status" value="1"/>
</dbReference>
<proteinExistence type="predicted"/>
<gene>
    <name evidence="5" type="ORF">E6K73_08700</name>
</gene>
<keyword evidence="3" id="KW-0411">Iron-sulfur</keyword>
<name>A0A538SFA9_UNCEI</name>
<dbReference type="SUPFAM" id="SSF52833">
    <property type="entry name" value="Thioredoxin-like"/>
    <property type="match status" value="1"/>
</dbReference>
<dbReference type="InterPro" id="IPR036249">
    <property type="entry name" value="Thioredoxin-like_sf"/>
</dbReference>
<dbReference type="Gene3D" id="1.10.10.1590">
    <property type="entry name" value="NADH-quinone oxidoreductase subunit E"/>
    <property type="match status" value="1"/>
</dbReference>
<dbReference type="Proteomes" id="UP000320184">
    <property type="component" value="Unassembled WGS sequence"/>
</dbReference>
<keyword evidence="2" id="KW-0408">Iron</keyword>
<evidence type="ECO:0000313" key="5">
    <source>
        <dbReference type="EMBL" id="TMQ50058.1"/>
    </source>
</evidence>
<dbReference type="GO" id="GO:0051536">
    <property type="term" value="F:iron-sulfur cluster binding"/>
    <property type="evidence" value="ECO:0007669"/>
    <property type="project" value="UniProtKB-KW"/>
</dbReference>
<dbReference type="Gene3D" id="3.40.30.10">
    <property type="entry name" value="Glutaredoxin"/>
    <property type="match status" value="1"/>
</dbReference>
<dbReference type="EMBL" id="VBOT01000107">
    <property type="protein sequence ID" value="TMQ50058.1"/>
    <property type="molecule type" value="Genomic_DNA"/>
</dbReference>
<comment type="caution">
    <text evidence="5">The sequence shown here is derived from an EMBL/GenBank/DDBJ whole genome shotgun (WGS) entry which is preliminary data.</text>
</comment>
<dbReference type="InterPro" id="IPR042128">
    <property type="entry name" value="NuoE_dom"/>
</dbReference>
<reference evidence="5 6" key="1">
    <citation type="journal article" date="2019" name="Nat. Microbiol.">
        <title>Mediterranean grassland soil C-N compound turnover is dependent on rainfall and depth, and is mediated by genomically divergent microorganisms.</title>
        <authorList>
            <person name="Diamond S."/>
            <person name="Andeer P.F."/>
            <person name="Li Z."/>
            <person name="Crits-Christoph A."/>
            <person name="Burstein D."/>
            <person name="Anantharaman K."/>
            <person name="Lane K.R."/>
            <person name="Thomas B.C."/>
            <person name="Pan C."/>
            <person name="Northen T.R."/>
            <person name="Banfield J.F."/>
        </authorList>
    </citation>
    <scope>NUCLEOTIDE SEQUENCE [LARGE SCALE GENOMIC DNA]</scope>
    <source>
        <strain evidence="5">WS_3</strain>
    </source>
</reference>
<evidence type="ECO:0000256" key="2">
    <source>
        <dbReference type="ARBA" id="ARBA00023004"/>
    </source>
</evidence>
<accession>A0A538SFA9</accession>
<evidence type="ECO:0000256" key="4">
    <source>
        <dbReference type="SAM" id="MobiDB-lite"/>
    </source>
</evidence>
<dbReference type="AlphaFoldDB" id="A0A538SFA9"/>